<gene>
    <name evidence="2" type="ORF">H8S17_07330</name>
</gene>
<evidence type="ECO:0000256" key="1">
    <source>
        <dbReference type="SAM" id="Phobius"/>
    </source>
</evidence>
<organism evidence="2 3">
    <name type="scientific">Roseburia zhanii</name>
    <dbReference type="NCBI Taxonomy" id="2763064"/>
    <lineage>
        <taxon>Bacteria</taxon>
        <taxon>Bacillati</taxon>
        <taxon>Bacillota</taxon>
        <taxon>Clostridia</taxon>
        <taxon>Lachnospirales</taxon>
        <taxon>Lachnospiraceae</taxon>
        <taxon>Roseburia</taxon>
    </lineage>
</organism>
<feature type="transmembrane region" description="Helical" evidence="1">
    <location>
        <begin position="12"/>
        <end position="35"/>
    </location>
</feature>
<keyword evidence="1" id="KW-0812">Transmembrane</keyword>
<reference evidence="2" key="1">
    <citation type="submission" date="2020-08" db="EMBL/GenBank/DDBJ databases">
        <title>Genome public.</title>
        <authorList>
            <person name="Liu C."/>
            <person name="Sun Q."/>
        </authorList>
    </citation>
    <scope>NUCLEOTIDE SEQUENCE</scope>
    <source>
        <strain evidence="2">BX1005</strain>
    </source>
</reference>
<evidence type="ECO:0000313" key="3">
    <source>
        <dbReference type="Proteomes" id="UP000606720"/>
    </source>
</evidence>
<name>A0A923LN90_9FIRM</name>
<evidence type="ECO:0000313" key="2">
    <source>
        <dbReference type="EMBL" id="MBC5714020.1"/>
    </source>
</evidence>
<protein>
    <submittedName>
        <fullName evidence="2">Uncharacterized protein</fullName>
    </submittedName>
</protein>
<dbReference type="Proteomes" id="UP000606720">
    <property type="component" value="Unassembled WGS sequence"/>
</dbReference>
<dbReference type="EMBL" id="JACOPH010000004">
    <property type="protein sequence ID" value="MBC5714020.1"/>
    <property type="molecule type" value="Genomic_DNA"/>
</dbReference>
<dbReference type="AlphaFoldDB" id="A0A923LN90"/>
<dbReference type="RefSeq" id="WP_186866787.1">
    <property type="nucleotide sequence ID" value="NZ_JACOPH010000004.1"/>
</dbReference>
<sequence length="109" mass="12692">MLQEMILYIRENLVTTALIAGGVLFFLLLVILIQVSRMKHEVHKICKKIRRYFEVVLDGIPETESEQDDALETVKVPVYQTAKRRQKEAEKQQTSEDAKLLMDVIQEVF</sequence>
<keyword evidence="1" id="KW-1133">Transmembrane helix</keyword>
<keyword evidence="3" id="KW-1185">Reference proteome</keyword>
<comment type="caution">
    <text evidence="2">The sequence shown here is derived from an EMBL/GenBank/DDBJ whole genome shotgun (WGS) entry which is preliminary data.</text>
</comment>
<proteinExistence type="predicted"/>
<accession>A0A923LN90</accession>
<keyword evidence="1" id="KW-0472">Membrane</keyword>